<organism evidence="1 2">
    <name type="scientific">Eretmocerus hayati</name>
    <dbReference type="NCBI Taxonomy" id="131215"/>
    <lineage>
        <taxon>Eukaryota</taxon>
        <taxon>Metazoa</taxon>
        <taxon>Ecdysozoa</taxon>
        <taxon>Arthropoda</taxon>
        <taxon>Hexapoda</taxon>
        <taxon>Insecta</taxon>
        <taxon>Pterygota</taxon>
        <taxon>Neoptera</taxon>
        <taxon>Endopterygota</taxon>
        <taxon>Hymenoptera</taxon>
        <taxon>Apocrita</taxon>
        <taxon>Proctotrupomorpha</taxon>
        <taxon>Chalcidoidea</taxon>
        <taxon>Aphelinidae</taxon>
        <taxon>Aphelininae</taxon>
        <taxon>Eretmocerus</taxon>
    </lineage>
</organism>
<reference evidence="1" key="1">
    <citation type="submission" date="2023-04" db="EMBL/GenBank/DDBJ databases">
        <title>A chromosome-level genome assembly of the parasitoid wasp Eretmocerus hayati.</title>
        <authorList>
            <person name="Zhong Y."/>
            <person name="Liu S."/>
            <person name="Liu Y."/>
        </authorList>
    </citation>
    <scope>NUCLEOTIDE SEQUENCE</scope>
    <source>
        <strain evidence="1">ZJU_SS_LIU_2023</strain>
    </source>
</reference>
<gene>
    <name evidence="1" type="ORF">QAD02_008459</name>
</gene>
<protein>
    <submittedName>
        <fullName evidence="1">Uncharacterized protein</fullName>
    </submittedName>
</protein>
<accession>A0ACC2N6L0</accession>
<proteinExistence type="predicted"/>
<keyword evidence="2" id="KW-1185">Reference proteome</keyword>
<comment type="caution">
    <text evidence="1">The sequence shown here is derived from an EMBL/GenBank/DDBJ whole genome shotgun (WGS) entry which is preliminary data.</text>
</comment>
<name>A0ACC2N6L0_9HYME</name>
<dbReference type="Proteomes" id="UP001239111">
    <property type="component" value="Chromosome 4"/>
</dbReference>
<sequence>MATVEELKKQLGESLLRERKLALEKENNDSELKRGIASISHSRHVELSQRVKDVRVFDDTTDVEAFLEQCKRINDQLHTDAEKDEFIYKVMATKLKGEAIAVADRMPDKSPKHFKEAMRLAFGKTESDYNQLTEERNSMRQGYNGRIDNFIKRYGEIDKRVQRSIVKFTPSTRGYTEASKKNRGFSDSSGL</sequence>
<evidence type="ECO:0000313" key="2">
    <source>
        <dbReference type="Proteomes" id="UP001239111"/>
    </source>
</evidence>
<evidence type="ECO:0000313" key="1">
    <source>
        <dbReference type="EMBL" id="KAJ8666797.1"/>
    </source>
</evidence>
<dbReference type="EMBL" id="CM056744">
    <property type="protein sequence ID" value="KAJ8666797.1"/>
    <property type="molecule type" value="Genomic_DNA"/>
</dbReference>